<protein>
    <submittedName>
        <fullName evidence="2">Melanophilin</fullName>
    </submittedName>
</protein>
<evidence type="ECO:0000313" key="2">
    <source>
        <dbReference type="RefSeq" id="XP_045151845.1"/>
    </source>
</evidence>
<reference evidence="2" key="1">
    <citation type="submission" date="2025-08" db="UniProtKB">
        <authorList>
            <consortium name="RefSeq"/>
        </authorList>
    </citation>
    <scope>IDENTIFICATION</scope>
</reference>
<dbReference type="RefSeq" id="XP_045151845.1">
    <property type="nucleotide sequence ID" value="XM_045295910.1"/>
</dbReference>
<sequence>MGKKLDLSKLTDEEARHVWEVIQRDFDLRRKEEERLEGLKGQVRKENSKRELLSDSAHLNETHCAHCLQPYRLLGHSRRQCLDCSLSTCGGCGSAHPTGHGWLCDPCHRARVVKTSSLEWFYEHTRARFKRFGSAKVVRSLSGRLQAAGPEQTPGESSGDSEQTDEDGELDVAALAQPSGSNKKRLLAFHHLDLDHDSEELPQSSHHSPNLSTTPGTTGSLQSLTDDPCVETASSQYTVVAEEEDPGPVEPPPCPGQRMVSPAPARPQALTEFCLAADTCRTALEGAATPGVIRGDQPPAQSLDDVDTSDEDSVGAHEMPCPHGKRDSQAAYESQPLIAGEPMDADLEEEVLRRKLEALTSHVSDQSTSSEEEEGQAWASTVSDRSTSIRGLPGTPPKVCADAGVMDRWETDLQGPQDHVPPAKMTDKELSELEDRVAVTASQVQQAESEVSDIESRIAALRAAGLTVRRPEKPRRKSNIPIFLPRLAGRAGQTPKHPNPESPGEEVKVTEMPHLLKRKFGQPPRSLGSSAEAFDRKSVYRGSLTQRNPNGRKGTAAGLVFAASYPWEEVGCLGSKKGDSPKTPRAPPPLTKQRTPV</sequence>
<gene>
    <name evidence="2" type="primary">MLPH</name>
</gene>
<organism evidence="1 2">
    <name type="scientific">Echinops telfairi</name>
    <name type="common">Lesser hedgehog tenrec</name>
    <dbReference type="NCBI Taxonomy" id="9371"/>
    <lineage>
        <taxon>Eukaryota</taxon>
        <taxon>Metazoa</taxon>
        <taxon>Chordata</taxon>
        <taxon>Craniata</taxon>
        <taxon>Vertebrata</taxon>
        <taxon>Euteleostomi</taxon>
        <taxon>Mammalia</taxon>
        <taxon>Eutheria</taxon>
        <taxon>Afrotheria</taxon>
        <taxon>Tenrecidae</taxon>
        <taxon>Tenrecinae</taxon>
        <taxon>Echinops</taxon>
    </lineage>
</organism>
<name>A0AC55DJC8_ECHTE</name>
<evidence type="ECO:0000313" key="1">
    <source>
        <dbReference type="Proteomes" id="UP000694863"/>
    </source>
</evidence>
<dbReference type="Proteomes" id="UP000694863">
    <property type="component" value="Unplaced"/>
</dbReference>
<keyword evidence="1" id="KW-1185">Reference proteome</keyword>
<proteinExistence type="predicted"/>
<accession>A0AC55DJC8</accession>